<protein>
    <submittedName>
        <fullName evidence="3">Reverse transcriptase domain-containing protein</fullName>
    </submittedName>
</protein>
<accession>A0A0N4V1S7</accession>
<dbReference type="EMBL" id="UXUI01007641">
    <property type="protein sequence ID" value="VDD88485.1"/>
    <property type="molecule type" value="Genomic_DNA"/>
</dbReference>
<proteinExistence type="predicted"/>
<organism evidence="3">
    <name type="scientific">Enterobius vermicularis</name>
    <name type="common">Human pinworm</name>
    <dbReference type="NCBI Taxonomy" id="51028"/>
    <lineage>
        <taxon>Eukaryota</taxon>
        <taxon>Metazoa</taxon>
        <taxon>Ecdysozoa</taxon>
        <taxon>Nematoda</taxon>
        <taxon>Chromadorea</taxon>
        <taxon>Rhabditida</taxon>
        <taxon>Spirurina</taxon>
        <taxon>Oxyuridomorpha</taxon>
        <taxon>Oxyuroidea</taxon>
        <taxon>Oxyuridae</taxon>
        <taxon>Enterobius</taxon>
    </lineage>
</organism>
<reference evidence="3" key="1">
    <citation type="submission" date="2017-02" db="UniProtKB">
        <authorList>
            <consortium name="WormBaseParasite"/>
        </authorList>
    </citation>
    <scope>IDENTIFICATION</scope>
</reference>
<evidence type="ECO:0000313" key="3">
    <source>
        <dbReference type="WBParaSite" id="EVEC_0000392001-mRNA-1"/>
    </source>
</evidence>
<evidence type="ECO:0000313" key="2">
    <source>
        <dbReference type="Proteomes" id="UP000274131"/>
    </source>
</evidence>
<dbReference type="WBParaSite" id="EVEC_0000392001-mRNA-1">
    <property type="protein sequence ID" value="EVEC_0000392001-mRNA-1"/>
    <property type="gene ID" value="EVEC_0000392001"/>
</dbReference>
<sequence length="264" mass="30105">MILCTKDQQFITLADVEKAFLRIELKYADPDLVPFAIASCPFLLATENLRIYILTIFLDCRKCSREEPDSWYGEVKSIIASAKTNREFTSSSAKAENVNDSDCSRDETIEVLLSPYLLNLKLSCQTLQRKKLMWDEEIDVIKDSTMYRRRNYVDAPIRSCSNGRFQKNKEYVITPLFARVESGSIKNNHHSSLEVDDPGEFPEFMTSRVREIQSSKYKYRYVPSTNNPADAGLRKAVSRSPGAETATKKGFSLTVAILSIPWKI</sequence>
<dbReference type="Proteomes" id="UP000274131">
    <property type="component" value="Unassembled WGS sequence"/>
</dbReference>
<keyword evidence="2" id="KW-1185">Reference proteome</keyword>
<dbReference type="AlphaFoldDB" id="A0A0N4V1S7"/>
<name>A0A0N4V1S7_ENTVE</name>
<evidence type="ECO:0000313" key="1">
    <source>
        <dbReference type="EMBL" id="VDD88485.1"/>
    </source>
</evidence>
<reference evidence="1 2" key="2">
    <citation type="submission" date="2018-10" db="EMBL/GenBank/DDBJ databases">
        <authorList>
            <consortium name="Pathogen Informatics"/>
        </authorList>
    </citation>
    <scope>NUCLEOTIDE SEQUENCE [LARGE SCALE GENOMIC DNA]</scope>
</reference>
<gene>
    <name evidence="1" type="ORF">EVEC_LOCUS3628</name>
</gene>